<dbReference type="OrthoDB" id="2313602at2"/>
<dbReference type="InterPro" id="IPR023393">
    <property type="entry name" value="START-like_dom_sf"/>
</dbReference>
<dbReference type="Pfam" id="PF08327">
    <property type="entry name" value="AHSA1"/>
    <property type="match status" value="1"/>
</dbReference>
<dbReference type="SUPFAM" id="SSF55961">
    <property type="entry name" value="Bet v1-like"/>
    <property type="match status" value="1"/>
</dbReference>
<reference evidence="3 4" key="1">
    <citation type="submission" date="2019-06" db="EMBL/GenBank/DDBJ databases">
        <title>Whole genome sequence for Cellvibrionaceae sp. R142.</title>
        <authorList>
            <person name="Wang G."/>
        </authorList>
    </citation>
    <scope>NUCLEOTIDE SEQUENCE [LARGE SCALE GENOMIC DNA]</scope>
    <source>
        <strain evidence="3 4">R142</strain>
    </source>
</reference>
<dbReference type="Gene3D" id="3.30.530.20">
    <property type="match status" value="1"/>
</dbReference>
<feature type="domain" description="Activator of Hsp90 ATPase homologue 1/2-like C-terminal" evidence="2">
    <location>
        <begin position="22"/>
        <end position="147"/>
    </location>
</feature>
<keyword evidence="4" id="KW-1185">Reference proteome</keyword>
<accession>A0A545TLH7</accession>
<organism evidence="3 4">
    <name type="scientific">Exilibacterium tricleocarpae</name>
    <dbReference type="NCBI Taxonomy" id="2591008"/>
    <lineage>
        <taxon>Bacteria</taxon>
        <taxon>Pseudomonadati</taxon>
        <taxon>Pseudomonadota</taxon>
        <taxon>Gammaproteobacteria</taxon>
        <taxon>Cellvibrionales</taxon>
        <taxon>Cellvibrionaceae</taxon>
        <taxon>Exilibacterium</taxon>
    </lineage>
</organism>
<dbReference type="InterPro" id="IPR013538">
    <property type="entry name" value="ASHA1/2-like_C"/>
</dbReference>
<evidence type="ECO:0000259" key="2">
    <source>
        <dbReference type="Pfam" id="PF08327"/>
    </source>
</evidence>
<dbReference type="RefSeq" id="WP_142904837.1">
    <property type="nucleotide sequence ID" value="NZ_ML660094.1"/>
</dbReference>
<dbReference type="Proteomes" id="UP000319732">
    <property type="component" value="Unassembled WGS sequence"/>
</dbReference>
<name>A0A545TLH7_9GAMM</name>
<dbReference type="CDD" id="cd07814">
    <property type="entry name" value="SRPBCC_CalC_Aha1-like"/>
    <property type="match status" value="1"/>
</dbReference>
<comment type="similarity">
    <text evidence="1">Belongs to the AHA1 family.</text>
</comment>
<evidence type="ECO:0000256" key="1">
    <source>
        <dbReference type="ARBA" id="ARBA00006817"/>
    </source>
</evidence>
<comment type="caution">
    <text evidence="3">The sequence shown here is derived from an EMBL/GenBank/DDBJ whole genome shotgun (WGS) entry which is preliminary data.</text>
</comment>
<sequence>MSAATKTITPKDPEYTISRIVNAPIARVWRLWTEPDHLRHWFCPKGFTVLEVGIDAQVGGQWMTRMRSSDGGSHTTLGVFREVIEAERLVFTQSWEGSEHHSIITVTLKESGDATEIVFNQAYLESEASRDSHAEGWDEALDNLQRYILP</sequence>
<dbReference type="EMBL" id="VHSG01000013">
    <property type="protein sequence ID" value="TQV78058.1"/>
    <property type="molecule type" value="Genomic_DNA"/>
</dbReference>
<evidence type="ECO:0000313" key="4">
    <source>
        <dbReference type="Proteomes" id="UP000319732"/>
    </source>
</evidence>
<evidence type="ECO:0000313" key="3">
    <source>
        <dbReference type="EMBL" id="TQV78058.1"/>
    </source>
</evidence>
<gene>
    <name evidence="3" type="ORF">FKG94_13325</name>
</gene>
<dbReference type="AlphaFoldDB" id="A0A545TLH7"/>
<proteinExistence type="inferred from homology"/>
<protein>
    <submittedName>
        <fullName evidence="3">SRPBCC domain-containing protein</fullName>
    </submittedName>
</protein>